<keyword evidence="1" id="KW-0472">Membrane</keyword>
<keyword evidence="1" id="KW-1133">Transmembrane helix</keyword>
<evidence type="ECO:0000256" key="1">
    <source>
        <dbReference type="SAM" id="Phobius"/>
    </source>
</evidence>
<feature type="transmembrane region" description="Helical" evidence="1">
    <location>
        <begin position="143"/>
        <end position="167"/>
    </location>
</feature>
<dbReference type="InterPro" id="IPR006938">
    <property type="entry name" value="DUF624"/>
</dbReference>
<feature type="transmembrane region" description="Helical" evidence="1">
    <location>
        <begin position="78"/>
        <end position="97"/>
    </location>
</feature>
<keyword evidence="3" id="KW-1185">Reference proteome</keyword>
<evidence type="ECO:0000313" key="3">
    <source>
        <dbReference type="Proteomes" id="UP000247978"/>
    </source>
</evidence>
<keyword evidence="1" id="KW-0812">Transmembrane</keyword>
<name>A0A2V3W1K1_9BACI</name>
<feature type="transmembrane region" description="Helical" evidence="1">
    <location>
        <begin position="103"/>
        <end position="131"/>
    </location>
</feature>
<dbReference type="AlphaFoldDB" id="A0A2V3W1K1"/>
<proteinExistence type="predicted"/>
<dbReference type="OrthoDB" id="2182676at2"/>
<dbReference type="RefSeq" id="WP_110394778.1">
    <property type="nucleotide sequence ID" value="NZ_JBHUHB010000001.1"/>
</dbReference>
<evidence type="ECO:0000313" key="2">
    <source>
        <dbReference type="EMBL" id="PXW87952.1"/>
    </source>
</evidence>
<dbReference type="Proteomes" id="UP000247978">
    <property type="component" value="Unassembled WGS sequence"/>
</dbReference>
<feature type="transmembrane region" description="Helical" evidence="1">
    <location>
        <begin position="23"/>
        <end position="49"/>
    </location>
</feature>
<organism evidence="2 3">
    <name type="scientific">Pseudogracilibacillus auburnensis</name>
    <dbReference type="NCBI Taxonomy" id="1494959"/>
    <lineage>
        <taxon>Bacteria</taxon>
        <taxon>Bacillati</taxon>
        <taxon>Bacillota</taxon>
        <taxon>Bacilli</taxon>
        <taxon>Bacillales</taxon>
        <taxon>Bacillaceae</taxon>
        <taxon>Pseudogracilibacillus</taxon>
    </lineage>
</organism>
<comment type="caution">
    <text evidence="2">The sequence shown here is derived from an EMBL/GenBank/DDBJ whole genome shotgun (WGS) entry which is preliminary data.</text>
</comment>
<reference evidence="2 3" key="1">
    <citation type="submission" date="2018-05" db="EMBL/GenBank/DDBJ databases">
        <title>Genomic Encyclopedia of Type Strains, Phase IV (KMG-IV): sequencing the most valuable type-strain genomes for metagenomic binning, comparative biology and taxonomic classification.</title>
        <authorList>
            <person name="Goeker M."/>
        </authorList>
    </citation>
    <scope>NUCLEOTIDE SEQUENCE [LARGE SCALE GENOMIC DNA]</scope>
    <source>
        <strain evidence="2 3">DSM 28556</strain>
    </source>
</reference>
<accession>A0A2V3W1K1</accession>
<sequence>MHGFIAGYYTFCIWTMRLAYLNILWVFFTLVGLIIFGFMPATAAMFAVVRKWVLGEEDSAIFKTFWDSYRKEFLKANGLGMMFFLFGYFLIIEFQILRLQESLLYFIVSFGVITIFILYTIALTYFFPIFVHFNLKLTDYLKWPFIIGIVHPILTLFMMIGLLTILYITFMTIPAILFFFGGSMSAYFIMWGASKTFDKYEMNEV</sequence>
<protein>
    <submittedName>
        <fullName evidence="2">Putative membrane protein YesL</fullName>
    </submittedName>
</protein>
<dbReference type="Pfam" id="PF04854">
    <property type="entry name" value="DUF624"/>
    <property type="match status" value="1"/>
</dbReference>
<feature type="transmembrane region" description="Helical" evidence="1">
    <location>
        <begin position="173"/>
        <end position="193"/>
    </location>
</feature>
<gene>
    <name evidence="2" type="ORF">DFR56_104102</name>
</gene>
<dbReference type="EMBL" id="QJJQ01000004">
    <property type="protein sequence ID" value="PXW87952.1"/>
    <property type="molecule type" value="Genomic_DNA"/>
</dbReference>